<dbReference type="InterPro" id="IPR036895">
    <property type="entry name" value="Uracil-DNA_glycosylase-like_sf"/>
</dbReference>
<protein>
    <submittedName>
        <fullName evidence="2">Uracil-DNA glycosylase family protein</fullName>
    </submittedName>
</protein>
<feature type="domain" description="Uracil-DNA glycosylase-like" evidence="1">
    <location>
        <begin position="33"/>
        <end position="198"/>
    </location>
</feature>
<dbReference type="SMART" id="SM00987">
    <property type="entry name" value="UreE_C"/>
    <property type="match status" value="1"/>
</dbReference>
<dbReference type="SMART" id="SM00986">
    <property type="entry name" value="UDG"/>
    <property type="match status" value="1"/>
</dbReference>
<dbReference type="OrthoDB" id="9789139at2"/>
<evidence type="ECO:0000313" key="3">
    <source>
        <dbReference type="Proteomes" id="UP000439113"/>
    </source>
</evidence>
<organism evidence="2 3">
    <name type="scientific">Rhodoblastus acidophilus</name>
    <name type="common">Rhodopseudomonas acidophila</name>
    <dbReference type="NCBI Taxonomy" id="1074"/>
    <lineage>
        <taxon>Bacteria</taxon>
        <taxon>Pseudomonadati</taxon>
        <taxon>Pseudomonadota</taxon>
        <taxon>Alphaproteobacteria</taxon>
        <taxon>Hyphomicrobiales</taxon>
        <taxon>Rhodoblastaceae</taxon>
        <taxon>Rhodoblastus</taxon>
    </lineage>
</organism>
<comment type="caution">
    <text evidence="2">The sequence shown here is derived from an EMBL/GenBank/DDBJ whole genome shotgun (WGS) entry which is preliminary data.</text>
</comment>
<dbReference type="InterPro" id="IPR005122">
    <property type="entry name" value="Uracil-DNA_glycosylase-like"/>
</dbReference>
<dbReference type="AlphaFoldDB" id="A0A6N8DSL2"/>
<evidence type="ECO:0000259" key="1">
    <source>
        <dbReference type="SMART" id="SM00986"/>
    </source>
</evidence>
<evidence type="ECO:0000313" key="2">
    <source>
        <dbReference type="EMBL" id="MTV31824.1"/>
    </source>
</evidence>
<dbReference type="EMBL" id="WNKS01000011">
    <property type="protein sequence ID" value="MTV31824.1"/>
    <property type="molecule type" value="Genomic_DNA"/>
</dbReference>
<dbReference type="SUPFAM" id="SSF52141">
    <property type="entry name" value="Uracil-DNA glycosylase-like"/>
    <property type="match status" value="1"/>
</dbReference>
<accession>A0A6N8DSL2</accession>
<dbReference type="PANTHER" id="PTHR42160">
    <property type="entry name" value="URACIL-DNA GLYCOSYLASE SUPERFAMILY PROTEIN"/>
    <property type="match status" value="1"/>
</dbReference>
<dbReference type="PANTHER" id="PTHR42160:SF1">
    <property type="entry name" value="URACIL-DNA GLYCOSYLASE SUPERFAMILY PROTEIN"/>
    <property type="match status" value="1"/>
</dbReference>
<sequence length="205" mass="22781">MDDLAALVARIDACRVCVENPIGAPLPHAPRPVVRVSATARLLIAGQAPGARVHASGLPFDDASGDRLRLWLGLDREKFYDASRVAVAAMGFCFPGYDARGADLPPRRECRALWHDQLFARMAQVELVVAVGRAAIAYHAERLGYACDRKAPLEEWVRLFAAPQQEPRLIALPHPSWRNTGWLRRNSWFEADILFPLRKAVGKLI</sequence>
<name>A0A6N8DSL2_RHOAC</name>
<dbReference type="RefSeq" id="WP_155446510.1">
    <property type="nucleotide sequence ID" value="NZ_JAOQNR010000015.1"/>
</dbReference>
<dbReference type="InterPro" id="IPR047124">
    <property type="entry name" value="HI_0220.2"/>
</dbReference>
<proteinExistence type="predicted"/>
<dbReference type="Gene3D" id="3.40.470.10">
    <property type="entry name" value="Uracil-DNA glycosylase-like domain"/>
    <property type="match status" value="1"/>
</dbReference>
<reference evidence="2 3" key="1">
    <citation type="submission" date="2019-11" db="EMBL/GenBank/DDBJ databases">
        <title>Whole-genome sequence of a Rhodoblastus acidophilus DSM 142.</title>
        <authorList>
            <person name="Kyndt J.A."/>
            <person name="Meyer T.E."/>
        </authorList>
    </citation>
    <scope>NUCLEOTIDE SEQUENCE [LARGE SCALE GENOMIC DNA]</scope>
    <source>
        <strain evidence="2 3">DSM 142</strain>
    </source>
</reference>
<gene>
    <name evidence="2" type="ORF">GJ654_12595</name>
</gene>
<dbReference type="CDD" id="cd10033">
    <property type="entry name" value="UDG_like"/>
    <property type="match status" value="1"/>
</dbReference>
<dbReference type="Pfam" id="PF03167">
    <property type="entry name" value="UDG"/>
    <property type="match status" value="1"/>
</dbReference>
<dbReference type="Proteomes" id="UP000439113">
    <property type="component" value="Unassembled WGS sequence"/>
</dbReference>